<dbReference type="AlphaFoldDB" id="A0A2P8ERV8"/>
<dbReference type="Proteomes" id="UP000242133">
    <property type="component" value="Unassembled WGS sequence"/>
</dbReference>
<protein>
    <submittedName>
        <fullName evidence="1">Uncharacterized protein</fullName>
    </submittedName>
</protein>
<accession>A0A2P8ERV8</accession>
<organism evidence="1 2">
    <name type="scientific">Marinobacterium halophilum</name>
    <dbReference type="NCBI Taxonomy" id="267374"/>
    <lineage>
        <taxon>Bacteria</taxon>
        <taxon>Pseudomonadati</taxon>
        <taxon>Pseudomonadota</taxon>
        <taxon>Gammaproteobacteria</taxon>
        <taxon>Oceanospirillales</taxon>
        <taxon>Oceanospirillaceae</taxon>
        <taxon>Marinobacterium</taxon>
    </lineage>
</organism>
<reference evidence="1 2" key="1">
    <citation type="submission" date="2018-03" db="EMBL/GenBank/DDBJ databases">
        <title>Genomic Encyclopedia of Archaeal and Bacterial Type Strains, Phase II (KMG-II): from individual species to whole genera.</title>
        <authorList>
            <person name="Goeker M."/>
        </authorList>
    </citation>
    <scope>NUCLEOTIDE SEQUENCE [LARGE SCALE GENOMIC DNA]</scope>
    <source>
        <strain evidence="1 2">DSM 17586</strain>
    </source>
</reference>
<gene>
    <name evidence="1" type="ORF">CLV44_11954</name>
</gene>
<sequence length="138" mass="14853">MWQLSPGPLTADTLLEQLEMLGGRAVVQGKVLQYSRLEYHFAFCTVDLPAGLRQRLDDAGQAAQEMRTLHIDAGVPVAEQADWAGYALARGLEYQSVADADAAFSAHLDAVEGGLHDRILVSLRLADSAAAVVSDYIV</sequence>
<evidence type="ECO:0000313" key="2">
    <source>
        <dbReference type="Proteomes" id="UP000242133"/>
    </source>
</evidence>
<dbReference type="EMBL" id="PYGI01000019">
    <property type="protein sequence ID" value="PSL12219.1"/>
    <property type="molecule type" value="Genomic_DNA"/>
</dbReference>
<dbReference type="OrthoDB" id="9978826at2"/>
<comment type="caution">
    <text evidence="1">The sequence shown here is derived from an EMBL/GenBank/DDBJ whole genome shotgun (WGS) entry which is preliminary data.</text>
</comment>
<evidence type="ECO:0000313" key="1">
    <source>
        <dbReference type="EMBL" id="PSL12219.1"/>
    </source>
</evidence>
<name>A0A2P8ERV8_9GAMM</name>
<dbReference type="RefSeq" id="WP_106592617.1">
    <property type="nucleotide sequence ID" value="NZ_PYGI01000019.1"/>
</dbReference>
<keyword evidence="2" id="KW-1185">Reference proteome</keyword>
<proteinExistence type="predicted"/>